<dbReference type="InterPro" id="IPR036412">
    <property type="entry name" value="HAD-like_sf"/>
</dbReference>
<dbReference type="GO" id="GO:0016787">
    <property type="term" value="F:hydrolase activity"/>
    <property type="evidence" value="ECO:0007669"/>
    <property type="project" value="UniProtKB-KW"/>
</dbReference>
<accession>A0A1Z2XNN6</accession>
<reference evidence="3 5" key="3">
    <citation type="submission" date="2020-11" db="EMBL/GenBank/DDBJ databases">
        <title>Closed and high quality bacterial genomes of the OMM12 community.</title>
        <authorList>
            <person name="Marbouty M."/>
            <person name="Lamy-Besnier Q."/>
            <person name="Debarbieux L."/>
            <person name="Koszul R."/>
        </authorList>
    </citation>
    <scope>NUCLEOTIDE SEQUENCE [LARGE SCALE GENOMIC DNA]</scope>
    <source>
        <strain evidence="3 5">KB18</strain>
    </source>
</reference>
<sequence length="252" mass="28363">MGRFVNCSKESVPRPEMVLFDYGDTLAWEPVPNFLRGWQAVFQHVCAKPEGVGPEEANALADSLWRRFSRSLSAARKGGWEIHEWQQLRTVAEALGIEFSLSLPEIETVLMDNSCPSHPHPGTAEMLDFLHRQGIMTGVISNIGWSGNALARRLDRLFPAHSFVFVLASSEYGIRKPDPLLFQIALRKAGLPPEKVWYCGDSFSFDVRGAHSAGIFPVWLNRGGNEPEEADFPYLTVSGWEELKNYLMEKLK</sequence>
<proteinExistence type="predicted"/>
<evidence type="ECO:0000313" key="5">
    <source>
        <dbReference type="Proteomes" id="UP000596035"/>
    </source>
</evidence>
<dbReference type="PANTHER" id="PTHR43316">
    <property type="entry name" value="HYDROLASE, HALOACID DELAHOGENASE-RELATED"/>
    <property type="match status" value="1"/>
</dbReference>
<keyword evidence="4" id="KW-1185">Reference proteome</keyword>
<dbReference type="AlphaFoldDB" id="A0A1Z2XNN6"/>
<dbReference type="Proteomes" id="UP000596035">
    <property type="component" value="Chromosome"/>
</dbReference>
<reference evidence="2" key="1">
    <citation type="journal article" date="2017" name="Genome Announc.">
        <title>High-Quality Whole-Genome Sequences of the Oligo-Mouse-Microbiota Bacterial Community.</title>
        <authorList>
            <person name="Garzetti D."/>
            <person name="Brugiroux S."/>
            <person name="Bunk B."/>
            <person name="Pukall R."/>
            <person name="McCoy K.D."/>
            <person name="Macpherson A.J."/>
            <person name="Stecher B."/>
        </authorList>
    </citation>
    <scope>NUCLEOTIDE SEQUENCE</scope>
    <source>
        <strain evidence="2">KB18</strain>
    </source>
</reference>
<dbReference type="RefSeq" id="WP_066534895.1">
    <property type="nucleotide sequence ID" value="NZ_CP021422.1"/>
</dbReference>
<dbReference type="InterPro" id="IPR051540">
    <property type="entry name" value="S-2-haloacid_dehalogenase"/>
</dbReference>
<dbReference type="EMBL" id="CP021422">
    <property type="protein sequence ID" value="ASB40066.1"/>
    <property type="molecule type" value="Genomic_DNA"/>
</dbReference>
<evidence type="ECO:0000313" key="4">
    <source>
        <dbReference type="Proteomes" id="UP000196710"/>
    </source>
</evidence>
<dbReference type="Pfam" id="PF00702">
    <property type="entry name" value="Hydrolase"/>
    <property type="match status" value="1"/>
</dbReference>
<dbReference type="InterPro" id="IPR023214">
    <property type="entry name" value="HAD_sf"/>
</dbReference>
<evidence type="ECO:0000313" key="3">
    <source>
        <dbReference type="EMBL" id="QQR29356.1"/>
    </source>
</evidence>
<dbReference type="PRINTS" id="PR00413">
    <property type="entry name" value="HADHALOGNASE"/>
</dbReference>
<dbReference type="InterPro" id="IPR006439">
    <property type="entry name" value="HAD-SF_hydro_IA"/>
</dbReference>
<dbReference type="NCBIfam" id="TIGR01549">
    <property type="entry name" value="HAD-SF-IA-v1"/>
    <property type="match status" value="1"/>
</dbReference>
<dbReference type="Proteomes" id="UP000196710">
    <property type="component" value="Chromosome"/>
</dbReference>
<dbReference type="Gene3D" id="1.20.120.1600">
    <property type="match status" value="1"/>
</dbReference>
<dbReference type="KEGG" id="amur:ADH66_04970"/>
<dbReference type="Gene3D" id="3.40.50.1000">
    <property type="entry name" value="HAD superfamily/HAD-like"/>
    <property type="match status" value="1"/>
</dbReference>
<name>A0A1Z2XNN6_9FIRM</name>
<protein>
    <submittedName>
        <fullName evidence="3">HAD family hydrolase</fullName>
    </submittedName>
</protein>
<organism evidence="3 5">
    <name type="scientific">Acutalibacter muris</name>
    <dbReference type="NCBI Taxonomy" id="1796620"/>
    <lineage>
        <taxon>Bacteria</taxon>
        <taxon>Bacillati</taxon>
        <taxon>Bacillota</taxon>
        <taxon>Clostridia</taxon>
        <taxon>Eubacteriales</taxon>
        <taxon>Acutalibacteraceae</taxon>
        <taxon>Acutalibacter</taxon>
    </lineage>
</organism>
<reference evidence="4" key="2">
    <citation type="submission" date="2017-05" db="EMBL/GenBank/DDBJ databases">
        <title>Improved OligoMM genomes.</title>
        <authorList>
            <person name="Garzetti D."/>
        </authorList>
    </citation>
    <scope>NUCLEOTIDE SEQUENCE [LARGE SCALE GENOMIC DNA]</scope>
    <source>
        <strain evidence="4">KB18</strain>
    </source>
</reference>
<keyword evidence="1 3" id="KW-0378">Hydrolase</keyword>
<evidence type="ECO:0000256" key="1">
    <source>
        <dbReference type="ARBA" id="ARBA00022801"/>
    </source>
</evidence>
<evidence type="ECO:0000313" key="2">
    <source>
        <dbReference type="EMBL" id="ASB40066.1"/>
    </source>
</evidence>
<dbReference type="SUPFAM" id="SSF56784">
    <property type="entry name" value="HAD-like"/>
    <property type="match status" value="1"/>
</dbReference>
<gene>
    <name evidence="2" type="ORF">ADH66_04970</name>
    <name evidence="3" type="ORF">I5Q82_15045</name>
</gene>
<dbReference type="EMBL" id="CP065321">
    <property type="protein sequence ID" value="QQR29356.1"/>
    <property type="molecule type" value="Genomic_DNA"/>
</dbReference>